<dbReference type="Gene3D" id="2.60.40.10">
    <property type="entry name" value="Immunoglobulins"/>
    <property type="match status" value="1"/>
</dbReference>
<feature type="domain" description="Fibronectin type-III" evidence="3">
    <location>
        <begin position="300"/>
        <end position="402"/>
    </location>
</feature>
<proteinExistence type="predicted"/>
<dbReference type="SUPFAM" id="SSF48403">
    <property type="entry name" value="Ankyrin repeat"/>
    <property type="match status" value="1"/>
</dbReference>
<dbReference type="Pfam" id="PF00023">
    <property type="entry name" value="Ank"/>
    <property type="match status" value="1"/>
</dbReference>
<dbReference type="VEuPathDB" id="FungiDB:H257_03778"/>
<dbReference type="InterPro" id="IPR036116">
    <property type="entry name" value="FN3_sf"/>
</dbReference>
<dbReference type="PROSITE" id="PS50088">
    <property type="entry name" value="ANK_REPEAT"/>
    <property type="match status" value="1"/>
</dbReference>
<dbReference type="Gene3D" id="1.25.40.20">
    <property type="entry name" value="Ankyrin repeat-containing domain"/>
    <property type="match status" value="1"/>
</dbReference>
<evidence type="ECO:0000259" key="3">
    <source>
        <dbReference type="PROSITE" id="PS50853"/>
    </source>
</evidence>
<sequence length="423" mass="47605">MWFFRIPLQKSIKAAMSLCQVGEVALIFMIKAHATQLVSRSLYLQFLAATSVFLGLAPLLHRNLNELNTFHFASVVKKKSEFDSHDDDDDDGDSALLTVLPSHKRHNLEFLAVRRRFRNQSNVDTLQLETAMPYTNVSTLDPDDEGNEPWRVTLLRALIHGDYDIMVRDMTSNVASIAQKLTTHMSRGKLEWETVEWWQLQDATPLFVAAVFGHPKLVRWLLKHGAERSTTCYLGQTALDLCGEHATDAAAVDECRRLLKEPPKIPDPPGKPSFQCHITTDHVFRHIQVAEESNKGVLRLVEKRVPHVVRKCVASLRWTTPLSNGKMIEKYEARYRTHVPGDKSMVRGWRSQTTAHSRLQDAQGCTVDGLQLGTTYEVQCRAQNAVGRGDWCAIELLITPSVERGGGDSEENESDDTNHGDGS</sequence>
<dbReference type="InterPro" id="IPR013783">
    <property type="entry name" value="Ig-like_fold"/>
</dbReference>
<protein>
    <recommendedName>
        <fullName evidence="3">Fibronectin type-III domain-containing protein</fullName>
    </recommendedName>
</protein>
<dbReference type="Proteomes" id="UP000469452">
    <property type="component" value="Unassembled WGS sequence"/>
</dbReference>
<dbReference type="InterPro" id="IPR002110">
    <property type="entry name" value="Ankyrin_rpt"/>
</dbReference>
<accession>A0A6A5A4R5</accession>
<feature type="repeat" description="ANK" evidence="1">
    <location>
        <begin position="201"/>
        <end position="227"/>
    </location>
</feature>
<gene>
    <name evidence="4" type="ORF">AaE_009478</name>
</gene>
<evidence type="ECO:0000313" key="4">
    <source>
        <dbReference type="EMBL" id="KAF0728063.1"/>
    </source>
</evidence>
<dbReference type="InterPro" id="IPR003961">
    <property type="entry name" value="FN3_dom"/>
</dbReference>
<dbReference type="Pfam" id="PF00041">
    <property type="entry name" value="fn3"/>
    <property type="match status" value="1"/>
</dbReference>
<feature type="region of interest" description="Disordered" evidence="2">
    <location>
        <begin position="402"/>
        <end position="423"/>
    </location>
</feature>
<organism evidence="4 5">
    <name type="scientific">Aphanomyces astaci</name>
    <name type="common">Crayfish plague agent</name>
    <dbReference type="NCBI Taxonomy" id="112090"/>
    <lineage>
        <taxon>Eukaryota</taxon>
        <taxon>Sar</taxon>
        <taxon>Stramenopiles</taxon>
        <taxon>Oomycota</taxon>
        <taxon>Saprolegniomycetes</taxon>
        <taxon>Saprolegniales</taxon>
        <taxon>Verrucalvaceae</taxon>
        <taxon>Aphanomyces</taxon>
    </lineage>
</organism>
<comment type="caution">
    <text evidence="4">The sequence shown here is derived from an EMBL/GenBank/DDBJ whole genome shotgun (WGS) entry which is preliminary data.</text>
</comment>
<dbReference type="PROSITE" id="PS50297">
    <property type="entry name" value="ANK_REP_REGION"/>
    <property type="match status" value="1"/>
</dbReference>
<dbReference type="VEuPathDB" id="FungiDB:H257_03780"/>
<dbReference type="EMBL" id="VJMI01015444">
    <property type="protein sequence ID" value="KAF0728063.1"/>
    <property type="molecule type" value="Genomic_DNA"/>
</dbReference>
<dbReference type="PROSITE" id="PS50853">
    <property type="entry name" value="FN3"/>
    <property type="match status" value="1"/>
</dbReference>
<evidence type="ECO:0000256" key="1">
    <source>
        <dbReference type="PROSITE-ProRule" id="PRU00023"/>
    </source>
</evidence>
<dbReference type="InterPro" id="IPR036770">
    <property type="entry name" value="Ankyrin_rpt-contain_sf"/>
</dbReference>
<keyword evidence="1" id="KW-0040">ANK repeat</keyword>
<reference evidence="4 5" key="1">
    <citation type="submission" date="2019-06" db="EMBL/GenBank/DDBJ databases">
        <title>Genomics analysis of Aphanomyces spp. identifies a new class of oomycete effector associated with host adaptation.</title>
        <authorList>
            <person name="Gaulin E."/>
        </authorList>
    </citation>
    <scope>NUCLEOTIDE SEQUENCE [LARGE SCALE GENOMIC DNA]</scope>
    <source>
        <strain evidence="4 5">E</strain>
    </source>
</reference>
<dbReference type="AlphaFoldDB" id="A0A6A5A4R5"/>
<name>A0A6A5A4R5_APHAT</name>
<evidence type="ECO:0000256" key="2">
    <source>
        <dbReference type="SAM" id="MobiDB-lite"/>
    </source>
</evidence>
<evidence type="ECO:0000313" key="5">
    <source>
        <dbReference type="Proteomes" id="UP000469452"/>
    </source>
</evidence>
<dbReference type="SUPFAM" id="SSF49265">
    <property type="entry name" value="Fibronectin type III"/>
    <property type="match status" value="1"/>
</dbReference>
<dbReference type="CDD" id="cd00063">
    <property type="entry name" value="FN3"/>
    <property type="match status" value="1"/>
</dbReference>